<dbReference type="PANTHER" id="PTHR30146">
    <property type="entry name" value="LACI-RELATED TRANSCRIPTIONAL REPRESSOR"/>
    <property type="match status" value="1"/>
</dbReference>
<dbReference type="CDD" id="cd01392">
    <property type="entry name" value="HTH_LacI"/>
    <property type="match status" value="1"/>
</dbReference>
<dbReference type="AlphaFoldDB" id="A0AAJ5FCH8"/>
<dbReference type="EMBL" id="JACHFV010000008">
    <property type="protein sequence ID" value="MBB5295682.1"/>
    <property type="molecule type" value="Genomic_DNA"/>
</dbReference>
<evidence type="ECO:0000313" key="7">
    <source>
        <dbReference type="Proteomes" id="UP000308000"/>
    </source>
</evidence>
<dbReference type="SUPFAM" id="SSF53822">
    <property type="entry name" value="Periplasmic binding protein-like I"/>
    <property type="match status" value="1"/>
</dbReference>
<dbReference type="SUPFAM" id="SSF47413">
    <property type="entry name" value="lambda repressor-like DNA-binding domains"/>
    <property type="match status" value="1"/>
</dbReference>
<dbReference type="InterPro" id="IPR000843">
    <property type="entry name" value="HTH_LacI"/>
</dbReference>
<feature type="domain" description="HTH lacI-type" evidence="4">
    <location>
        <begin position="1"/>
        <end position="55"/>
    </location>
</feature>
<evidence type="ECO:0000313" key="8">
    <source>
        <dbReference type="Proteomes" id="UP000536909"/>
    </source>
</evidence>
<dbReference type="Gene3D" id="1.10.260.40">
    <property type="entry name" value="lambda repressor-like DNA-binding domains"/>
    <property type="match status" value="1"/>
</dbReference>
<dbReference type="Pfam" id="PF13377">
    <property type="entry name" value="Peripla_BP_3"/>
    <property type="match status" value="1"/>
</dbReference>
<dbReference type="PANTHER" id="PTHR30146:SF138">
    <property type="entry name" value="TRANSCRIPTIONAL REGULATORY PROTEIN"/>
    <property type="match status" value="1"/>
</dbReference>
<evidence type="ECO:0000313" key="5">
    <source>
        <dbReference type="EMBL" id="MBB5295682.1"/>
    </source>
</evidence>
<keyword evidence="1" id="KW-0805">Transcription regulation</keyword>
<dbReference type="InterPro" id="IPR046335">
    <property type="entry name" value="LacI/GalR-like_sensor"/>
</dbReference>
<dbReference type="GO" id="GO:0003700">
    <property type="term" value="F:DNA-binding transcription factor activity"/>
    <property type="evidence" value="ECO:0007669"/>
    <property type="project" value="TreeGrafter"/>
</dbReference>
<reference evidence="5 8" key="2">
    <citation type="submission" date="2020-08" db="EMBL/GenBank/DDBJ databases">
        <title>Genomic Encyclopedia of Type Strains, Phase IV (KMG-IV): sequencing the most valuable type-strain genomes for metagenomic binning, comparative biology and taxonomic classification.</title>
        <authorList>
            <person name="Goeker M."/>
        </authorList>
    </citation>
    <scope>NUCLEOTIDE SEQUENCE [LARGE SCALE GENOMIC DNA]</scope>
    <source>
        <strain evidence="5 8">DSM 105434</strain>
    </source>
</reference>
<sequence>MSIRTVAQDLRLSTATVSLALKGDARVSAETCARVLEHCRRVGYTPSFSARSLSVGRSFTLHVVHVTDDGGVGRFLSDFLGGAARAASARQYRVTLSVIRDDQWDDLRPHLRNGSADGFVLLNPREAEEYTVFRESGVPLLVVGRSSCVGAAQVDTDNLAVGRDLGAHLRAAGYARPALLGPGRRTFTRDRLLGLRGSYPDAPLLGTSGQPQEVMALTEAALRAGHDALIVTDDALLPALLKALKRAGRRAPDVGVVGMGNDVSGYLDPEVTSIDFGAARLGEVAASHLLDHLGNVDAPPLLTVPHRLVARESTRR</sequence>
<evidence type="ECO:0000256" key="1">
    <source>
        <dbReference type="ARBA" id="ARBA00023015"/>
    </source>
</evidence>
<dbReference type="InterPro" id="IPR028082">
    <property type="entry name" value="Peripla_BP_I"/>
</dbReference>
<reference evidence="6 7" key="1">
    <citation type="submission" date="2019-04" db="EMBL/GenBank/DDBJ databases">
        <title>Deinococcus metalilatus MA1002 mutant No.5.</title>
        <authorList>
            <person name="Park W."/>
            <person name="Park C."/>
        </authorList>
    </citation>
    <scope>NUCLEOTIDE SEQUENCE [LARGE SCALE GENOMIC DNA]</scope>
    <source>
        <strain evidence="6 7">MA1002-m5</strain>
    </source>
</reference>
<dbReference type="Proteomes" id="UP000308000">
    <property type="component" value="Unassembled WGS sequence"/>
</dbReference>
<organism evidence="6 7">
    <name type="scientific">Deinococcus metallilatus</name>
    <dbReference type="NCBI Taxonomy" id="1211322"/>
    <lineage>
        <taxon>Bacteria</taxon>
        <taxon>Thermotogati</taxon>
        <taxon>Deinococcota</taxon>
        <taxon>Deinococci</taxon>
        <taxon>Deinococcales</taxon>
        <taxon>Deinococcaceae</taxon>
        <taxon>Deinococcus</taxon>
    </lineage>
</organism>
<evidence type="ECO:0000259" key="4">
    <source>
        <dbReference type="PROSITE" id="PS50932"/>
    </source>
</evidence>
<dbReference type="Proteomes" id="UP000536909">
    <property type="component" value="Unassembled WGS sequence"/>
</dbReference>
<evidence type="ECO:0000256" key="3">
    <source>
        <dbReference type="ARBA" id="ARBA00023163"/>
    </source>
</evidence>
<evidence type="ECO:0000256" key="2">
    <source>
        <dbReference type="ARBA" id="ARBA00023125"/>
    </source>
</evidence>
<name>A0AAJ5FCH8_9DEIO</name>
<dbReference type="PROSITE" id="PS50932">
    <property type="entry name" value="HTH_LACI_2"/>
    <property type="match status" value="1"/>
</dbReference>
<keyword evidence="3" id="KW-0804">Transcription</keyword>
<proteinExistence type="predicted"/>
<keyword evidence="8" id="KW-1185">Reference proteome</keyword>
<dbReference type="GO" id="GO:0000976">
    <property type="term" value="F:transcription cis-regulatory region binding"/>
    <property type="evidence" value="ECO:0007669"/>
    <property type="project" value="TreeGrafter"/>
</dbReference>
<dbReference type="EMBL" id="VBRC01000001">
    <property type="protein sequence ID" value="TLK32253.1"/>
    <property type="molecule type" value="Genomic_DNA"/>
</dbReference>
<dbReference type="RefSeq" id="WP_138223680.1">
    <property type="nucleotide sequence ID" value="NZ_BSUI01000005.1"/>
</dbReference>
<evidence type="ECO:0000313" key="6">
    <source>
        <dbReference type="EMBL" id="TLK32253.1"/>
    </source>
</evidence>
<keyword evidence="2" id="KW-0238">DNA-binding</keyword>
<dbReference type="Gene3D" id="3.40.50.2300">
    <property type="match status" value="2"/>
</dbReference>
<comment type="caution">
    <text evidence="6">The sequence shown here is derived from an EMBL/GenBank/DDBJ whole genome shotgun (WGS) entry which is preliminary data.</text>
</comment>
<protein>
    <submittedName>
        <fullName evidence="6">LacI family transcriptional regulator</fullName>
    </submittedName>
</protein>
<gene>
    <name evidence="6" type="ORF">FCS05_02080</name>
    <name evidence="5" type="ORF">HNQ10_002521</name>
</gene>
<dbReference type="SMART" id="SM00354">
    <property type="entry name" value="HTH_LACI"/>
    <property type="match status" value="1"/>
</dbReference>
<dbReference type="InterPro" id="IPR010982">
    <property type="entry name" value="Lambda_DNA-bd_dom_sf"/>
</dbReference>
<accession>A0AAJ5FCH8</accession>